<dbReference type="InterPro" id="IPR006379">
    <property type="entry name" value="HAD-SF_hydro_IIB"/>
</dbReference>
<dbReference type="SFLD" id="SFLDG01140">
    <property type="entry name" value="C2.B:_Phosphomannomutase_and_P"/>
    <property type="match status" value="1"/>
</dbReference>
<dbReference type="RefSeq" id="WP_056969593.1">
    <property type="nucleotide sequence ID" value="NZ_AYZK01000005.1"/>
</dbReference>
<name>A0A0R2CEL3_9LACO</name>
<dbReference type="CDD" id="cd07516">
    <property type="entry name" value="HAD_Pase"/>
    <property type="match status" value="1"/>
</dbReference>
<dbReference type="Pfam" id="PF08282">
    <property type="entry name" value="Hydrolase_3"/>
    <property type="match status" value="1"/>
</dbReference>
<protein>
    <submittedName>
        <fullName evidence="1">HAD superfamily hydrolase</fullName>
    </submittedName>
</protein>
<reference evidence="1 2" key="1">
    <citation type="journal article" date="2015" name="Genome Announc.">
        <title>Expanding the biotechnology potential of lactobacilli through comparative genomics of 213 strains and associated genera.</title>
        <authorList>
            <person name="Sun Z."/>
            <person name="Harris H.M."/>
            <person name="McCann A."/>
            <person name="Guo C."/>
            <person name="Argimon S."/>
            <person name="Zhang W."/>
            <person name="Yang X."/>
            <person name="Jeffery I.B."/>
            <person name="Cooney J.C."/>
            <person name="Kagawa T.F."/>
            <person name="Liu W."/>
            <person name="Song Y."/>
            <person name="Salvetti E."/>
            <person name="Wrobel A."/>
            <person name="Rasinkangas P."/>
            <person name="Parkhill J."/>
            <person name="Rea M.C."/>
            <person name="O'Sullivan O."/>
            <person name="Ritari J."/>
            <person name="Douillard F.P."/>
            <person name="Paul Ross R."/>
            <person name="Yang R."/>
            <person name="Briner A.E."/>
            <person name="Felis G.E."/>
            <person name="de Vos W.M."/>
            <person name="Barrangou R."/>
            <person name="Klaenhammer T.R."/>
            <person name="Caufield P.W."/>
            <person name="Cui Y."/>
            <person name="Zhang H."/>
            <person name="O'Toole P.W."/>
        </authorList>
    </citation>
    <scope>NUCLEOTIDE SEQUENCE [LARGE SCALE GENOMIC DNA]</scope>
    <source>
        <strain evidence="1 2">DSM 22698</strain>
    </source>
</reference>
<dbReference type="PANTHER" id="PTHR10000:SF8">
    <property type="entry name" value="HAD SUPERFAMILY HYDROLASE-LIKE, TYPE 3"/>
    <property type="match status" value="1"/>
</dbReference>
<evidence type="ECO:0000313" key="2">
    <source>
        <dbReference type="Proteomes" id="UP000051789"/>
    </source>
</evidence>
<dbReference type="InterPro" id="IPR023214">
    <property type="entry name" value="HAD_sf"/>
</dbReference>
<dbReference type="GO" id="GO:0000287">
    <property type="term" value="F:magnesium ion binding"/>
    <property type="evidence" value="ECO:0007669"/>
    <property type="project" value="TreeGrafter"/>
</dbReference>
<dbReference type="Gene3D" id="3.30.1240.10">
    <property type="match status" value="1"/>
</dbReference>
<dbReference type="InterPro" id="IPR036412">
    <property type="entry name" value="HAD-like_sf"/>
</dbReference>
<dbReference type="PANTHER" id="PTHR10000">
    <property type="entry name" value="PHOSPHOSERINE PHOSPHATASE"/>
    <property type="match status" value="1"/>
</dbReference>
<dbReference type="SFLD" id="SFLDG01144">
    <property type="entry name" value="C2.B.4:_PGP_Like"/>
    <property type="match status" value="1"/>
</dbReference>
<dbReference type="GO" id="GO:0016791">
    <property type="term" value="F:phosphatase activity"/>
    <property type="evidence" value="ECO:0007669"/>
    <property type="project" value="UniProtKB-ARBA"/>
</dbReference>
<organism evidence="1 2">
    <name type="scientific">Lacticaseibacillus thailandensis DSM 22698 = JCM 13996</name>
    <dbReference type="NCBI Taxonomy" id="1423810"/>
    <lineage>
        <taxon>Bacteria</taxon>
        <taxon>Bacillati</taxon>
        <taxon>Bacillota</taxon>
        <taxon>Bacilli</taxon>
        <taxon>Lactobacillales</taxon>
        <taxon>Lactobacillaceae</taxon>
        <taxon>Lacticaseibacillus</taxon>
    </lineage>
</organism>
<dbReference type="AlphaFoldDB" id="A0A0R2CEL3"/>
<comment type="caution">
    <text evidence="1">The sequence shown here is derived from an EMBL/GenBank/DDBJ whole genome shotgun (WGS) entry which is preliminary data.</text>
</comment>
<dbReference type="GO" id="GO:0005829">
    <property type="term" value="C:cytosol"/>
    <property type="evidence" value="ECO:0007669"/>
    <property type="project" value="TreeGrafter"/>
</dbReference>
<dbReference type="NCBIfam" id="TIGR01484">
    <property type="entry name" value="HAD-SF-IIB"/>
    <property type="match status" value="1"/>
</dbReference>
<dbReference type="Gene3D" id="3.40.50.1000">
    <property type="entry name" value="HAD superfamily/HAD-like"/>
    <property type="match status" value="1"/>
</dbReference>
<gene>
    <name evidence="1" type="ORF">FD19_GL001668</name>
</gene>
<dbReference type="InterPro" id="IPR000150">
    <property type="entry name" value="Cof"/>
</dbReference>
<dbReference type="Proteomes" id="UP000051789">
    <property type="component" value="Unassembled WGS sequence"/>
</dbReference>
<evidence type="ECO:0000313" key="1">
    <source>
        <dbReference type="EMBL" id="KRM86811.1"/>
    </source>
</evidence>
<accession>A0A0R2CEL3</accession>
<dbReference type="SUPFAM" id="SSF56784">
    <property type="entry name" value="HAD-like"/>
    <property type="match status" value="1"/>
</dbReference>
<dbReference type="EMBL" id="AYZK01000005">
    <property type="protein sequence ID" value="KRM86811.1"/>
    <property type="molecule type" value="Genomic_DNA"/>
</dbReference>
<dbReference type="SFLD" id="SFLDS00003">
    <property type="entry name" value="Haloacid_Dehalogenase"/>
    <property type="match status" value="1"/>
</dbReference>
<keyword evidence="1" id="KW-0378">Hydrolase</keyword>
<dbReference type="PATRIC" id="fig|1423810.4.peg.1714"/>
<sequence>MIKLIAIDVDDTLLDPTSKLSAGNAQALRWAVQQGVKIVLCTGRPLVGVQDFLDAIGIQGDDQYVVTYNGAVVQSVTGQIVVSNTLTRTDYLDLAAFADEHRTHYNALDLGGRIFTGNTDVGAVTVLQAWENHAGLSVVNPQEVAEDTVIPKFLFVGQAAHLDQIVTPFKERFGDRFATVRSTPIFFEALQPGVDKGTALAALCAHLGFQPSEVMGIGDEFNDLPMFDFVGTAVAMGNGRAQVRAAADWVTADNAHDGVAVAVNKYLGGATNDGN</sequence>
<proteinExistence type="predicted"/>
<dbReference type="STRING" id="1423810.FD19_GL001668"/>
<dbReference type="NCBIfam" id="TIGR00099">
    <property type="entry name" value="Cof-subfamily"/>
    <property type="match status" value="1"/>
</dbReference>
<keyword evidence="2" id="KW-1185">Reference proteome</keyword>